<comment type="caution">
    <text evidence="9">Lacks conserved residue(s) required for the propagation of feature annotation.</text>
</comment>
<keyword evidence="2" id="KW-0812">Transmembrane</keyword>
<feature type="domain" description="SRCR" evidence="11">
    <location>
        <begin position="224"/>
        <end position="324"/>
    </location>
</feature>
<feature type="disulfide bond" evidence="9">
    <location>
        <begin position="503"/>
        <end position="513"/>
    </location>
</feature>
<dbReference type="AlphaFoldDB" id="A0A401RY62"/>
<dbReference type="FunFam" id="3.10.250.10:FF:000009">
    <property type="entry name" value="WC1"/>
    <property type="match status" value="1"/>
</dbReference>
<feature type="disulfide bond" evidence="9">
    <location>
        <begin position="732"/>
        <end position="742"/>
    </location>
</feature>
<keyword evidence="6" id="KW-0472">Membrane</keyword>
<keyword evidence="3" id="KW-0732">Signal</keyword>
<feature type="domain" description="SRCR" evidence="11">
    <location>
        <begin position="33"/>
        <end position="134"/>
    </location>
</feature>
<proteinExistence type="predicted"/>
<dbReference type="Pfam" id="PF00530">
    <property type="entry name" value="SRCR"/>
    <property type="match status" value="7"/>
</dbReference>
<dbReference type="GO" id="GO:0016020">
    <property type="term" value="C:membrane"/>
    <property type="evidence" value="ECO:0007669"/>
    <property type="project" value="UniProtKB-SubCell"/>
</dbReference>
<dbReference type="SMART" id="SM00202">
    <property type="entry name" value="SR"/>
    <property type="match status" value="7"/>
</dbReference>
<protein>
    <recommendedName>
        <fullName evidence="11">SRCR domain-containing protein</fullName>
    </recommendedName>
</protein>
<dbReference type="Proteomes" id="UP000287033">
    <property type="component" value="Unassembled WGS sequence"/>
</dbReference>
<dbReference type="InterPro" id="IPR001190">
    <property type="entry name" value="SRCR"/>
</dbReference>
<accession>A0A401RY62</accession>
<feature type="region of interest" description="Disordered" evidence="10">
    <location>
        <begin position="1"/>
        <end position="34"/>
    </location>
</feature>
<dbReference type="FunFam" id="3.10.250.10:FF:000006">
    <property type="entry name" value="neurotrypsin isoform X2"/>
    <property type="match status" value="3"/>
</dbReference>
<dbReference type="InterPro" id="IPR036772">
    <property type="entry name" value="SRCR-like_dom_sf"/>
</dbReference>
<feature type="disulfide bond" evidence="9">
    <location>
        <begin position="102"/>
        <end position="112"/>
    </location>
</feature>
<organism evidence="12 13">
    <name type="scientific">Chiloscyllium punctatum</name>
    <name type="common">Brownbanded bambooshark</name>
    <name type="synonym">Hemiscyllium punctatum</name>
    <dbReference type="NCBI Taxonomy" id="137246"/>
    <lineage>
        <taxon>Eukaryota</taxon>
        <taxon>Metazoa</taxon>
        <taxon>Chordata</taxon>
        <taxon>Craniata</taxon>
        <taxon>Vertebrata</taxon>
        <taxon>Chondrichthyes</taxon>
        <taxon>Elasmobranchii</taxon>
        <taxon>Galeomorphii</taxon>
        <taxon>Galeoidea</taxon>
        <taxon>Orectolobiformes</taxon>
        <taxon>Hemiscylliidae</taxon>
        <taxon>Chiloscyllium</taxon>
    </lineage>
</organism>
<feature type="disulfide bond" evidence="9">
    <location>
        <begin position="701"/>
        <end position="762"/>
    </location>
</feature>
<feature type="domain" description="SRCR" evidence="11">
    <location>
        <begin position="330"/>
        <end position="429"/>
    </location>
</feature>
<dbReference type="PROSITE" id="PS00420">
    <property type="entry name" value="SRCR_1"/>
    <property type="match status" value="1"/>
</dbReference>
<feature type="domain" description="SRCR" evidence="11">
    <location>
        <begin position="539"/>
        <end position="638"/>
    </location>
</feature>
<keyword evidence="7 9" id="KW-1015">Disulfide bond</keyword>
<dbReference type="Gene3D" id="3.10.250.10">
    <property type="entry name" value="SRCR-like domain"/>
    <property type="match status" value="7"/>
</dbReference>
<dbReference type="FunFam" id="3.10.250.10:FF:000004">
    <property type="entry name" value="Scavenger receptor cysteine-rich type 1 protein M130"/>
    <property type="match status" value="1"/>
</dbReference>
<keyword evidence="4" id="KW-0677">Repeat</keyword>
<keyword evidence="5" id="KW-1133">Transmembrane helix</keyword>
<evidence type="ECO:0000313" key="13">
    <source>
        <dbReference type="Proteomes" id="UP000287033"/>
    </source>
</evidence>
<feature type="domain" description="SRCR" evidence="11">
    <location>
        <begin position="663"/>
        <end position="763"/>
    </location>
</feature>
<name>A0A401RY62_CHIPU</name>
<feature type="disulfide bond" evidence="9">
    <location>
        <begin position="688"/>
        <end position="752"/>
    </location>
</feature>
<dbReference type="PROSITE" id="PS50287">
    <property type="entry name" value="SRCR_2"/>
    <property type="match status" value="7"/>
</dbReference>
<evidence type="ECO:0000256" key="9">
    <source>
        <dbReference type="PROSITE-ProRule" id="PRU00196"/>
    </source>
</evidence>
<dbReference type="STRING" id="137246.A0A401RY62"/>
<keyword evidence="13" id="KW-1185">Reference proteome</keyword>
<dbReference type="OrthoDB" id="536948at2759"/>
<dbReference type="FunFam" id="3.10.250.10:FF:000002">
    <property type="entry name" value="Scavenger receptor cysteine-rich type 1 protein M130"/>
    <property type="match status" value="1"/>
</dbReference>
<feature type="disulfide bond" evidence="9">
    <location>
        <begin position="399"/>
        <end position="409"/>
    </location>
</feature>
<comment type="subcellular location">
    <subcellularLocation>
        <location evidence="1">Membrane</location>
        <topology evidence="1">Single-pass membrane protein</topology>
    </subcellularLocation>
</comment>
<feature type="non-terminal residue" evidence="12">
    <location>
        <position position="804"/>
    </location>
</feature>
<evidence type="ECO:0000256" key="3">
    <source>
        <dbReference type="ARBA" id="ARBA00022729"/>
    </source>
</evidence>
<evidence type="ECO:0000256" key="6">
    <source>
        <dbReference type="ARBA" id="ARBA00023136"/>
    </source>
</evidence>
<evidence type="ECO:0000256" key="2">
    <source>
        <dbReference type="ARBA" id="ARBA00022692"/>
    </source>
</evidence>
<feature type="disulfide bond" evidence="9">
    <location>
        <begin position="472"/>
        <end position="533"/>
    </location>
</feature>
<comment type="caution">
    <text evidence="12">The sequence shown here is derived from an EMBL/GenBank/DDBJ whole genome shotgun (WGS) entry which is preliminary data.</text>
</comment>
<evidence type="ECO:0000256" key="7">
    <source>
        <dbReference type="ARBA" id="ARBA00023157"/>
    </source>
</evidence>
<dbReference type="SUPFAM" id="SSF56487">
    <property type="entry name" value="SRCR-like"/>
    <property type="match status" value="7"/>
</dbReference>
<evidence type="ECO:0000256" key="4">
    <source>
        <dbReference type="ARBA" id="ARBA00022737"/>
    </source>
</evidence>
<dbReference type="PANTHER" id="PTHR19331">
    <property type="entry name" value="SCAVENGER RECEPTOR DOMAIN-CONTAINING"/>
    <property type="match status" value="1"/>
</dbReference>
<reference evidence="12 13" key="1">
    <citation type="journal article" date="2018" name="Nat. Ecol. Evol.">
        <title>Shark genomes provide insights into elasmobranch evolution and the origin of vertebrates.</title>
        <authorList>
            <person name="Hara Y"/>
            <person name="Yamaguchi K"/>
            <person name="Onimaru K"/>
            <person name="Kadota M"/>
            <person name="Koyanagi M"/>
            <person name="Keeley SD"/>
            <person name="Tatsumi K"/>
            <person name="Tanaka K"/>
            <person name="Motone F"/>
            <person name="Kageyama Y"/>
            <person name="Nozu R"/>
            <person name="Adachi N"/>
            <person name="Nishimura O"/>
            <person name="Nakagawa R"/>
            <person name="Tanegashima C"/>
            <person name="Kiyatake I"/>
            <person name="Matsumoto R"/>
            <person name="Murakumo K"/>
            <person name="Nishida K"/>
            <person name="Terakita A"/>
            <person name="Kuratani S"/>
            <person name="Sato K"/>
            <person name="Hyodo S Kuraku.S."/>
        </authorList>
    </citation>
    <scope>NUCLEOTIDE SEQUENCE [LARGE SCALE GENOMIC DNA]</scope>
</reference>
<dbReference type="PRINTS" id="PR00258">
    <property type="entry name" value="SPERACTRCPTR"/>
</dbReference>
<feature type="disulfide bond" evidence="9">
    <location>
        <begin position="249"/>
        <end position="313"/>
    </location>
</feature>
<dbReference type="GO" id="GO:0005737">
    <property type="term" value="C:cytoplasm"/>
    <property type="evidence" value="ECO:0007669"/>
    <property type="project" value="UniProtKB-ARBA"/>
</dbReference>
<feature type="disulfide bond" evidence="9">
    <location>
        <begin position="293"/>
        <end position="303"/>
    </location>
</feature>
<feature type="disulfide bond" evidence="9">
    <location>
        <begin position="459"/>
        <end position="523"/>
    </location>
</feature>
<feature type="disulfide bond" evidence="9">
    <location>
        <begin position="607"/>
        <end position="617"/>
    </location>
</feature>
<sequence length="804" mass="87124">MSEDRRHENLQQAHNDPAPGTPGNSQARRSGNVRLVNGGSPCAGRLEIFHRGRWGTVYGYNWDLKDAAVVCRELGCGSALSAPRGAHFGEGSGSVVTDNVRCSGTEFTLRECTSNSWSHRTGWSHANDAGVICSGNVRPRLVPESMPCAGRLEIHWDGTWRTVCKDGSWSRENEEVVCKLLDCGSAVTIPLTSHIGAGSGPVIGPPDCGHQRDVEVICSGRRTPRLVDGESQCSGRLEVLHAGNWETVCDLHWDLNNANVVCAQLNCGVALSIPTGIRFGNGTGPIRRNRLECKGSEKSLLDCPLSPVSQYECTHRDDVSVICSNETWTLRLTHGGSRCDGRGEIYQDGNWGQLLDKGWDLNNANLVCRQLGCGVAIAAYNSLKSGKRGGTVWANNIRCKGNESHLRNCGSVRLDSPVPDSIGVGVLCSDHIQIRLSGGGTRCAGRLEIYYNGTWGSVCDDSWDLTDADVVCRQLGCGRALNKTLPASCEPNSGPIWLDEVDCSGKEAFLWKCPSASWNNHDCHHKEDVTIVCSEHKELRLVNGKHRCEGRVEVFYNGTWGTVCSENLDDHDAQVICKQLECGHLVSQDIKYFEQGSGQIWLDEVECNFQETALWQCQSEPWGQHDCSHLEDTGVICSEINKGNKQPDSSNDCNQRPEAGFDLRLVGGNSNCIGTVEILYNNTWGTVCDDSWDLADARVVCRQLACGPALLASGGTTFAQADGVIWLDEVKCTGSESFLSDCPSLLSAQPDCDHKEDAGVICSEPDLSSTPTPATSTEQGDKTSSILPAVCITLAALILCELIA</sequence>
<evidence type="ECO:0000256" key="10">
    <source>
        <dbReference type="SAM" id="MobiDB-lite"/>
    </source>
</evidence>
<dbReference type="PANTHER" id="PTHR19331:SF487">
    <property type="entry name" value="SOLUBLE SCAVENGER RECEPTOR CYSTEINE-RICH DOMAIN-CONTAINING PROTEIN SSC5D"/>
    <property type="match status" value="1"/>
</dbReference>
<feature type="domain" description="SRCR" evidence="11">
    <location>
        <begin position="434"/>
        <end position="534"/>
    </location>
</feature>
<dbReference type="OMA" id="GWALSIM"/>
<dbReference type="EMBL" id="BEZZ01000022">
    <property type="protein sequence ID" value="GCC23028.1"/>
    <property type="molecule type" value="Genomic_DNA"/>
</dbReference>
<evidence type="ECO:0000256" key="8">
    <source>
        <dbReference type="ARBA" id="ARBA00023180"/>
    </source>
</evidence>
<evidence type="ECO:0000259" key="11">
    <source>
        <dbReference type="PROSITE" id="PS50287"/>
    </source>
</evidence>
<evidence type="ECO:0000313" key="12">
    <source>
        <dbReference type="EMBL" id="GCC23028.1"/>
    </source>
</evidence>
<feature type="disulfide bond" evidence="9">
    <location>
        <begin position="262"/>
        <end position="323"/>
    </location>
</feature>
<feature type="domain" description="SRCR" evidence="11">
    <location>
        <begin position="139"/>
        <end position="228"/>
    </location>
</feature>
<evidence type="ECO:0000256" key="5">
    <source>
        <dbReference type="ARBA" id="ARBA00022989"/>
    </source>
</evidence>
<keyword evidence="8" id="KW-0325">Glycoprotein</keyword>
<evidence type="ECO:0000256" key="1">
    <source>
        <dbReference type="ARBA" id="ARBA00004167"/>
    </source>
</evidence>
<gene>
    <name evidence="12" type="ORF">chiPu_0001419</name>
</gene>